<gene>
    <name evidence="2" type="ORF">KC01_LOCUS37464</name>
</gene>
<dbReference type="AlphaFoldDB" id="A0AAV2MCD5"/>
<organism evidence="2 3">
    <name type="scientific">Knipowitschia caucasica</name>
    <name type="common">Caucasian dwarf goby</name>
    <name type="synonym">Pomatoschistus caucasicus</name>
    <dbReference type="NCBI Taxonomy" id="637954"/>
    <lineage>
        <taxon>Eukaryota</taxon>
        <taxon>Metazoa</taxon>
        <taxon>Chordata</taxon>
        <taxon>Craniata</taxon>
        <taxon>Vertebrata</taxon>
        <taxon>Euteleostomi</taxon>
        <taxon>Actinopterygii</taxon>
        <taxon>Neopterygii</taxon>
        <taxon>Teleostei</taxon>
        <taxon>Neoteleostei</taxon>
        <taxon>Acanthomorphata</taxon>
        <taxon>Gobiaria</taxon>
        <taxon>Gobiiformes</taxon>
        <taxon>Gobioidei</taxon>
        <taxon>Gobiidae</taxon>
        <taxon>Gobiinae</taxon>
        <taxon>Knipowitschia</taxon>
    </lineage>
</organism>
<dbReference type="EMBL" id="OZ035829">
    <property type="protein sequence ID" value="CAL1610956.1"/>
    <property type="molecule type" value="Genomic_DNA"/>
</dbReference>
<evidence type="ECO:0000313" key="2">
    <source>
        <dbReference type="EMBL" id="CAL1610956.1"/>
    </source>
</evidence>
<proteinExistence type="predicted"/>
<dbReference type="InterPro" id="IPR026870">
    <property type="entry name" value="Zinc_ribbon_dom"/>
</dbReference>
<sequence length="48" mass="5286">MYCPFCGSGINPETTFCSSCGKNITFLRDVQKPSTSQAKAVRNTFPDH</sequence>
<evidence type="ECO:0000313" key="3">
    <source>
        <dbReference type="Proteomes" id="UP001497482"/>
    </source>
</evidence>
<reference evidence="2 3" key="1">
    <citation type="submission" date="2024-04" db="EMBL/GenBank/DDBJ databases">
        <authorList>
            <person name="Waldvogel A.-M."/>
            <person name="Schoenle A."/>
        </authorList>
    </citation>
    <scope>NUCLEOTIDE SEQUENCE [LARGE SCALE GENOMIC DNA]</scope>
</reference>
<dbReference type="Proteomes" id="UP001497482">
    <property type="component" value="Chromosome 7"/>
</dbReference>
<dbReference type="Pfam" id="PF13240">
    <property type="entry name" value="Zn_Ribbon_1"/>
    <property type="match status" value="1"/>
</dbReference>
<evidence type="ECO:0000259" key="1">
    <source>
        <dbReference type="Pfam" id="PF13240"/>
    </source>
</evidence>
<accession>A0AAV2MCD5</accession>
<name>A0AAV2MCD5_KNICA</name>
<keyword evidence="3" id="KW-1185">Reference proteome</keyword>
<protein>
    <recommendedName>
        <fullName evidence="1">Zinc-ribbon domain-containing protein</fullName>
    </recommendedName>
</protein>
<feature type="domain" description="Zinc-ribbon" evidence="1">
    <location>
        <begin position="2"/>
        <end position="22"/>
    </location>
</feature>